<evidence type="ECO:0000313" key="3">
    <source>
        <dbReference type="Proteomes" id="UP001174997"/>
    </source>
</evidence>
<feature type="chain" id="PRO_5041463771" evidence="1">
    <location>
        <begin position="22"/>
        <end position="326"/>
    </location>
</feature>
<accession>A0AA40DFD3</accession>
<dbReference type="Proteomes" id="UP001174997">
    <property type="component" value="Unassembled WGS sequence"/>
</dbReference>
<keyword evidence="1" id="KW-0732">Signal</keyword>
<keyword evidence="3" id="KW-1185">Reference proteome</keyword>
<reference evidence="2" key="1">
    <citation type="submission" date="2023-06" db="EMBL/GenBank/DDBJ databases">
        <title>Genome-scale phylogeny and comparative genomics of the fungal order Sordariales.</title>
        <authorList>
            <consortium name="Lawrence Berkeley National Laboratory"/>
            <person name="Hensen N."/>
            <person name="Bonometti L."/>
            <person name="Westerberg I."/>
            <person name="Brannstrom I.O."/>
            <person name="Guillou S."/>
            <person name="Cros-Aarteil S."/>
            <person name="Calhoun S."/>
            <person name="Haridas S."/>
            <person name="Kuo A."/>
            <person name="Mondo S."/>
            <person name="Pangilinan J."/>
            <person name="Riley R."/>
            <person name="Labutti K."/>
            <person name="Andreopoulos B."/>
            <person name="Lipzen A."/>
            <person name="Chen C."/>
            <person name="Yanf M."/>
            <person name="Daum C."/>
            <person name="Ng V."/>
            <person name="Clum A."/>
            <person name="Steindorff A."/>
            <person name="Ohm R."/>
            <person name="Martin F."/>
            <person name="Silar P."/>
            <person name="Natvig D."/>
            <person name="Lalanne C."/>
            <person name="Gautier V."/>
            <person name="Ament-Velasquez S.L."/>
            <person name="Kruys A."/>
            <person name="Hutchinson M.I."/>
            <person name="Powell A.J."/>
            <person name="Barry K."/>
            <person name="Miller A.N."/>
            <person name="Grigoriev I.V."/>
            <person name="Debuchy R."/>
            <person name="Gladieux P."/>
            <person name="Thoren M.H."/>
            <person name="Johannesson H."/>
        </authorList>
    </citation>
    <scope>NUCLEOTIDE SEQUENCE</scope>
    <source>
        <strain evidence="2">CBS 307.81</strain>
    </source>
</reference>
<dbReference type="AlphaFoldDB" id="A0AA40DFD3"/>
<gene>
    <name evidence="2" type="ORF">QBC41DRAFT_217696</name>
</gene>
<name>A0AA40DFD3_9PEZI</name>
<evidence type="ECO:0000313" key="2">
    <source>
        <dbReference type="EMBL" id="KAK0672195.1"/>
    </source>
</evidence>
<evidence type="ECO:0000256" key="1">
    <source>
        <dbReference type="SAM" id="SignalP"/>
    </source>
</evidence>
<protein>
    <submittedName>
        <fullName evidence="2">Uncharacterized protein</fullName>
    </submittedName>
</protein>
<dbReference type="EMBL" id="JAULSY010000015">
    <property type="protein sequence ID" value="KAK0672195.1"/>
    <property type="molecule type" value="Genomic_DNA"/>
</dbReference>
<comment type="caution">
    <text evidence="2">The sequence shown here is derived from an EMBL/GenBank/DDBJ whole genome shotgun (WGS) entry which is preliminary data.</text>
</comment>
<sequence length="326" mass="33428">MSSYSIPLSLLMLLLPRSSLAQSFVGGTSPLSSAPYGLPASPFLDTTKGFNSISNASFPITGYNLSIPAGSADGTAARVQGWALEIGITPDVSLSGVASTLADKKKQFMTATTLKIIPPDEGQVPGFNDSTWRVCAMVFTGGLIQGTGDTSEILKDSGDGGCEQMLPSDCINQLQVNGLAGNGGKEGGCSDVSVPEVCQGYFRLVGVEGDSPVGTGYEITPISNNGNGVNPPAADRSSLFFAAGSSATEKGNSSSIREAEQMIWPVLMTWTHFAESGEVHDSSGSLSCVQAKQTVSDEASSEAGQGKTSKWVLALGLGVAGALIVG</sequence>
<organism evidence="2 3">
    <name type="scientific">Cercophora samala</name>
    <dbReference type="NCBI Taxonomy" id="330535"/>
    <lineage>
        <taxon>Eukaryota</taxon>
        <taxon>Fungi</taxon>
        <taxon>Dikarya</taxon>
        <taxon>Ascomycota</taxon>
        <taxon>Pezizomycotina</taxon>
        <taxon>Sordariomycetes</taxon>
        <taxon>Sordariomycetidae</taxon>
        <taxon>Sordariales</taxon>
        <taxon>Lasiosphaeriaceae</taxon>
        <taxon>Cercophora</taxon>
    </lineage>
</organism>
<feature type="signal peptide" evidence="1">
    <location>
        <begin position="1"/>
        <end position="21"/>
    </location>
</feature>
<proteinExistence type="predicted"/>